<keyword evidence="2" id="KW-1185">Reference proteome</keyword>
<accession>A0A402AX04</accession>
<comment type="caution">
    <text evidence="1">The sequence shown here is derived from an EMBL/GenBank/DDBJ whole genome shotgun (WGS) entry which is preliminary data.</text>
</comment>
<name>A0A402AX04_9CHLR</name>
<sequence length="149" mass="16827">MRVVYAASIRSCRPCPLREQCQWQGHATKKPRQVSVLLHPLAVGPAPLLWRDWSRREHRRACLRLVRHQLIEVNIPPQDPVASPPTAEVVLSRAERAHTRLCWKARLARNARSQATGQITITLFGVPEGFATFLRLAESVTGKHASRGF</sequence>
<dbReference type="EMBL" id="BIFS01000002">
    <property type="protein sequence ID" value="GCE23583.1"/>
    <property type="molecule type" value="Genomic_DNA"/>
</dbReference>
<organism evidence="1 2">
    <name type="scientific">Dictyobacter kobayashii</name>
    <dbReference type="NCBI Taxonomy" id="2014872"/>
    <lineage>
        <taxon>Bacteria</taxon>
        <taxon>Bacillati</taxon>
        <taxon>Chloroflexota</taxon>
        <taxon>Ktedonobacteria</taxon>
        <taxon>Ktedonobacterales</taxon>
        <taxon>Dictyobacteraceae</taxon>
        <taxon>Dictyobacter</taxon>
    </lineage>
</organism>
<gene>
    <name evidence="1" type="ORF">KDK_73830</name>
</gene>
<reference evidence="2" key="1">
    <citation type="submission" date="2018-12" db="EMBL/GenBank/DDBJ databases">
        <title>Tengunoibacter tsumagoiensis gen. nov., sp. nov., Dictyobacter kobayashii sp. nov., D. alpinus sp. nov., and D. joshuensis sp. nov. and description of Dictyobacteraceae fam. nov. within the order Ktedonobacterales isolated from Tengu-no-mugimeshi.</title>
        <authorList>
            <person name="Wang C.M."/>
            <person name="Zheng Y."/>
            <person name="Sakai Y."/>
            <person name="Toyoda A."/>
            <person name="Minakuchi Y."/>
            <person name="Abe K."/>
            <person name="Yokota A."/>
            <person name="Yabe S."/>
        </authorList>
    </citation>
    <scope>NUCLEOTIDE SEQUENCE [LARGE SCALE GENOMIC DNA]</scope>
    <source>
        <strain evidence="2">Uno11</strain>
    </source>
</reference>
<protein>
    <submittedName>
        <fullName evidence="1">Uncharacterized protein</fullName>
    </submittedName>
</protein>
<dbReference type="AlphaFoldDB" id="A0A402AX04"/>
<dbReference type="Proteomes" id="UP000287188">
    <property type="component" value="Unassembled WGS sequence"/>
</dbReference>
<evidence type="ECO:0000313" key="1">
    <source>
        <dbReference type="EMBL" id="GCE23583.1"/>
    </source>
</evidence>
<evidence type="ECO:0000313" key="2">
    <source>
        <dbReference type="Proteomes" id="UP000287188"/>
    </source>
</evidence>
<proteinExistence type="predicted"/>